<keyword evidence="1" id="KW-0472">Membrane</keyword>
<proteinExistence type="predicted"/>
<protein>
    <submittedName>
        <fullName evidence="2">Uncharacterized protein</fullName>
    </submittedName>
</protein>
<evidence type="ECO:0000313" key="2">
    <source>
        <dbReference type="EMBL" id="KAK2184375.1"/>
    </source>
</evidence>
<comment type="caution">
    <text evidence="2">The sequence shown here is derived from an EMBL/GenBank/DDBJ whole genome shotgun (WGS) entry which is preliminary data.</text>
</comment>
<dbReference type="AlphaFoldDB" id="A0AAD9NXR8"/>
<evidence type="ECO:0000256" key="1">
    <source>
        <dbReference type="SAM" id="Phobius"/>
    </source>
</evidence>
<accession>A0AAD9NXR8</accession>
<feature type="transmembrane region" description="Helical" evidence="1">
    <location>
        <begin position="74"/>
        <end position="97"/>
    </location>
</feature>
<name>A0AAD9NXR8_RIDPI</name>
<keyword evidence="3" id="KW-1185">Reference proteome</keyword>
<keyword evidence="1" id="KW-1133">Transmembrane helix</keyword>
<organism evidence="2 3">
    <name type="scientific">Ridgeia piscesae</name>
    <name type="common">Tubeworm</name>
    <dbReference type="NCBI Taxonomy" id="27915"/>
    <lineage>
        <taxon>Eukaryota</taxon>
        <taxon>Metazoa</taxon>
        <taxon>Spiralia</taxon>
        <taxon>Lophotrochozoa</taxon>
        <taxon>Annelida</taxon>
        <taxon>Polychaeta</taxon>
        <taxon>Sedentaria</taxon>
        <taxon>Canalipalpata</taxon>
        <taxon>Sabellida</taxon>
        <taxon>Siboglinidae</taxon>
        <taxon>Ridgeia</taxon>
    </lineage>
</organism>
<feature type="transmembrane region" description="Helical" evidence="1">
    <location>
        <begin position="25"/>
        <end position="44"/>
    </location>
</feature>
<dbReference type="Proteomes" id="UP001209878">
    <property type="component" value="Unassembled WGS sequence"/>
</dbReference>
<evidence type="ECO:0000313" key="3">
    <source>
        <dbReference type="Proteomes" id="UP001209878"/>
    </source>
</evidence>
<gene>
    <name evidence="2" type="ORF">NP493_268g01013</name>
</gene>
<feature type="transmembrane region" description="Helical" evidence="1">
    <location>
        <begin position="142"/>
        <end position="160"/>
    </location>
</feature>
<dbReference type="EMBL" id="JAODUO010000268">
    <property type="protein sequence ID" value="KAK2184375.1"/>
    <property type="molecule type" value="Genomic_DNA"/>
</dbReference>
<feature type="transmembrane region" description="Helical" evidence="1">
    <location>
        <begin position="180"/>
        <end position="199"/>
    </location>
</feature>
<reference evidence="2" key="1">
    <citation type="journal article" date="2023" name="Mol. Biol. Evol.">
        <title>Third-Generation Sequencing Reveals the Adaptive Role of the Epigenome in Three Deep-Sea Polychaetes.</title>
        <authorList>
            <person name="Perez M."/>
            <person name="Aroh O."/>
            <person name="Sun Y."/>
            <person name="Lan Y."/>
            <person name="Juniper S.K."/>
            <person name="Young C.R."/>
            <person name="Angers B."/>
            <person name="Qian P.Y."/>
        </authorList>
    </citation>
    <scope>NUCLEOTIDE SEQUENCE</scope>
    <source>
        <strain evidence="2">R07B-5</strain>
    </source>
</reference>
<keyword evidence="1" id="KW-0812">Transmembrane</keyword>
<sequence length="402" mass="44780">MEGWTFLRDLRSRFGTQFVGRYDKAIGLGMLTVLLSLSVADMIADWCNYVELADENAAYALVTGTPPTGALSTLLAFTIIGTIFCVIECINAASLMWNGGHTRLPIELEQGVVLLLEEIPLAACNLSIASCRSDMLTIRQTTAGVLALFSTATRLYVYAYSKRRLFKFEDVSTLKTTLKVAVYMSVTAVWVMLLVINAFTWDHQRRGDVTDHVTEKKTAERHHLFGGVSIFILRSMKTPKSGALLTNAFLHTSGATVDNNCLVGNIELLVGSDAVIARNYACPPEVEQWPWQPQQCRLADMLRFVFRHVRRNRHNAIEPFGEIAFNVAMVTNKTSDGSSPSRCTVLTDQRDDWTLHYVNATLVLGSPKSEIATMLTMHDQLKPWQHTCVTPTPRFDPTLPVC</sequence>